<protein>
    <submittedName>
        <fullName evidence="2">Uncharacterized protein</fullName>
    </submittedName>
</protein>
<dbReference type="PANTHER" id="PTHR35352:SF1">
    <property type="entry name" value="COILED-COIL DOMAIN-CONTAINING PROTEIN 150"/>
    <property type="match status" value="1"/>
</dbReference>
<dbReference type="Proteomes" id="UP000335636">
    <property type="component" value="Unassembled WGS sequence"/>
</dbReference>
<name>A0A5E4B8A8_MARMO</name>
<dbReference type="AlphaFoldDB" id="A0A5E4B8A8"/>
<sequence>VEQKMMTQTFQEQNLLLDAAHASITNELYTVQNEKTQLQTHLDHLILEHNQCIQKAQDAEKRTAAQKELLESTITRLRGELEASIQEKKCLLEENERFQKEVNKTEKEIAQEKSNWEKELAKNK</sequence>
<dbReference type="PANTHER" id="PTHR35352">
    <property type="entry name" value="COILED-COIL DOMAIN-CONTAINING PROTEIN 150"/>
    <property type="match status" value="1"/>
</dbReference>
<dbReference type="EMBL" id="CABDUW010000310">
    <property type="protein sequence ID" value="VTJ65516.1"/>
    <property type="molecule type" value="Genomic_DNA"/>
</dbReference>
<feature type="non-terminal residue" evidence="2">
    <location>
        <position position="124"/>
    </location>
</feature>
<reference evidence="2" key="1">
    <citation type="submission" date="2019-04" db="EMBL/GenBank/DDBJ databases">
        <authorList>
            <person name="Alioto T."/>
            <person name="Alioto T."/>
        </authorList>
    </citation>
    <scope>NUCLEOTIDE SEQUENCE [LARGE SCALE GENOMIC DNA]</scope>
</reference>
<dbReference type="InterPro" id="IPR038807">
    <property type="entry name" value="CCDC150"/>
</dbReference>
<accession>A0A5E4B8A8</accession>
<comment type="caution">
    <text evidence="2">The sequence shown here is derived from an EMBL/GenBank/DDBJ whole genome shotgun (WGS) entry which is preliminary data.</text>
</comment>
<organism evidence="2 3">
    <name type="scientific">Marmota monax</name>
    <name type="common">Woodchuck</name>
    <dbReference type="NCBI Taxonomy" id="9995"/>
    <lineage>
        <taxon>Eukaryota</taxon>
        <taxon>Metazoa</taxon>
        <taxon>Chordata</taxon>
        <taxon>Craniata</taxon>
        <taxon>Vertebrata</taxon>
        <taxon>Euteleostomi</taxon>
        <taxon>Mammalia</taxon>
        <taxon>Eutheria</taxon>
        <taxon>Euarchontoglires</taxon>
        <taxon>Glires</taxon>
        <taxon>Rodentia</taxon>
        <taxon>Sciuromorpha</taxon>
        <taxon>Sciuridae</taxon>
        <taxon>Xerinae</taxon>
        <taxon>Marmotini</taxon>
        <taxon>Marmota</taxon>
    </lineage>
</organism>
<keyword evidence="3" id="KW-1185">Reference proteome</keyword>
<evidence type="ECO:0000256" key="1">
    <source>
        <dbReference type="SAM" id="MobiDB-lite"/>
    </source>
</evidence>
<feature type="region of interest" description="Disordered" evidence="1">
    <location>
        <begin position="104"/>
        <end position="124"/>
    </location>
</feature>
<feature type="non-terminal residue" evidence="2">
    <location>
        <position position="1"/>
    </location>
</feature>
<evidence type="ECO:0000313" key="3">
    <source>
        <dbReference type="Proteomes" id="UP000335636"/>
    </source>
</evidence>
<evidence type="ECO:0000313" key="2">
    <source>
        <dbReference type="EMBL" id="VTJ65516.1"/>
    </source>
</evidence>
<proteinExistence type="predicted"/>
<gene>
    <name evidence="2" type="ORF">MONAX_5E047716</name>
</gene>